<dbReference type="EMBL" id="JAQQBR010001831">
    <property type="protein sequence ID" value="KAK0168329.1"/>
    <property type="molecule type" value="Genomic_DNA"/>
</dbReference>
<proteinExistence type="predicted"/>
<feature type="signal peptide" evidence="1">
    <location>
        <begin position="1"/>
        <end position="21"/>
    </location>
</feature>
<organism evidence="2 3">
    <name type="scientific">Microctonus hyperodae</name>
    <name type="common">Parasitoid wasp</name>
    <dbReference type="NCBI Taxonomy" id="165561"/>
    <lineage>
        <taxon>Eukaryota</taxon>
        <taxon>Metazoa</taxon>
        <taxon>Ecdysozoa</taxon>
        <taxon>Arthropoda</taxon>
        <taxon>Hexapoda</taxon>
        <taxon>Insecta</taxon>
        <taxon>Pterygota</taxon>
        <taxon>Neoptera</taxon>
        <taxon>Endopterygota</taxon>
        <taxon>Hymenoptera</taxon>
        <taxon>Apocrita</taxon>
        <taxon>Ichneumonoidea</taxon>
        <taxon>Braconidae</taxon>
        <taxon>Euphorinae</taxon>
        <taxon>Microctonus</taxon>
    </lineage>
</organism>
<reference evidence="2" key="1">
    <citation type="journal article" date="2023" name="bioRxiv">
        <title>Scaffold-level genome assemblies of two parasitoid biocontrol wasps reveal the parthenogenesis mechanism and an associated novel virus.</title>
        <authorList>
            <person name="Inwood S."/>
            <person name="Skelly J."/>
            <person name="Guhlin J."/>
            <person name="Harrop T."/>
            <person name="Goldson S."/>
            <person name="Dearden P."/>
        </authorList>
    </citation>
    <scope>NUCLEOTIDE SEQUENCE</scope>
    <source>
        <strain evidence="2">Lincoln</strain>
        <tissue evidence="2">Whole body</tissue>
    </source>
</reference>
<protein>
    <submittedName>
        <fullName evidence="2">Uncharacterized protein</fullName>
    </submittedName>
</protein>
<keyword evidence="1" id="KW-0732">Signal</keyword>
<feature type="chain" id="PRO_5041437982" evidence="1">
    <location>
        <begin position="22"/>
        <end position="509"/>
    </location>
</feature>
<dbReference type="Proteomes" id="UP001168972">
    <property type="component" value="Unassembled WGS sequence"/>
</dbReference>
<evidence type="ECO:0000313" key="3">
    <source>
        <dbReference type="Proteomes" id="UP001168972"/>
    </source>
</evidence>
<evidence type="ECO:0000313" key="2">
    <source>
        <dbReference type="EMBL" id="KAK0168329.1"/>
    </source>
</evidence>
<comment type="caution">
    <text evidence="2">The sequence shown here is derived from an EMBL/GenBank/DDBJ whole genome shotgun (WGS) entry which is preliminary data.</text>
</comment>
<evidence type="ECO:0000256" key="1">
    <source>
        <dbReference type="SAM" id="SignalP"/>
    </source>
</evidence>
<reference evidence="2" key="2">
    <citation type="submission" date="2023-03" db="EMBL/GenBank/DDBJ databases">
        <authorList>
            <person name="Inwood S.N."/>
            <person name="Skelly J.G."/>
            <person name="Guhlin J."/>
            <person name="Harrop T.W.R."/>
            <person name="Goldson S.G."/>
            <person name="Dearden P.K."/>
        </authorList>
    </citation>
    <scope>NUCLEOTIDE SEQUENCE</scope>
    <source>
        <strain evidence="2">Lincoln</strain>
        <tissue evidence="2">Whole body</tissue>
    </source>
</reference>
<gene>
    <name evidence="2" type="ORF">PV327_002146</name>
</gene>
<sequence>MTIIKLTCMTFALFLLSTVFGDELTSDEVQICAELCENCDGIGSYINDRCECYIDDKNEETVKCIDEIKEKAAEQNLTLVNIQRNLLDRSTRCCPNSGRLRLNDIVRIAKYFMSGGARTGTRIIGDRSKSFSNRIIDTANCQRCLDDDFIVDDDYDNGNNDYESEDSSLDLVLPPEESIDYLTTPTPLVQYIVRPQTSAPIQNAYSYNDYNEPNIASFDQIQSAHNCYSSSLVPPSPVCDCSRNQLSPLLPSSYPLTSISPLTSQVHLAPHHQHHLHRGFIESSLTHLPSSNYPQYSFIRVPQYNSAKFHKNGFHRNPFCYCSTASKIPNFGTRIRQPYRSVIPGWPRPIVQPLHTFPSAIMSPVKQLPSVNNLGWSVAPRNNLHYGLNQLRISPYSGYGISNENYYPVEPILGAANPNIAESNKNHNEGEMLNVGVQQVTTENSKENQLPISSMRSDIAVQPEKPTLSTPMTLNDRSGMVKVTNSMKRTLPASIRYRQMNKRGLKIIT</sequence>
<name>A0AA39FEY4_MICHY</name>
<accession>A0AA39FEY4</accession>
<dbReference type="AlphaFoldDB" id="A0AA39FEY4"/>
<keyword evidence="3" id="KW-1185">Reference proteome</keyword>